<protein>
    <submittedName>
        <fullName evidence="1">Uncharacterized protein</fullName>
    </submittedName>
</protein>
<dbReference type="InParanoid" id="A0A0D0B154"/>
<dbReference type="EMBL" id="KN835310">
    <property type="protein sequence ID" value="KIK40252.1"/>
    <property type="molecule type" value="Genomic_DNA"/>
</dbReference>
<proteinExistence type="predicted"/>
<reference evidence="1 2" key="1">
    <citation type="submission" date="2014-04" db="EMBL/GenBank/DDBJ databases">
        <authorList>
            <consortium name="DOE Joint Genome Institute"/>
            <person name="Kuo A."/>
            <person name="Ruytinx J."/>
            <person name="Rineau F."/>
            <person name="Colpaert J."/>
            <person name="Kohler A."/>
            <person name="Nagy L.G."/>
            <person name="Floudas D."/>
            <person name="Copeland A."/>
            <person name="Barry K.W."/>
            <person name="Cichocki N."/>
            <person name="Veneault-Fourrey C."/>
            <person name="LaButti K."/>
            <person name="Lindquist E.A."/>
            <person name="Lipzen A."/>
            <person name="Lundell T."/>
            <person name="Morin E."/>
            <person name="Murat C."/>
            <person name="Sun H."/>
            <person name="Tunlid A."/>
            <person name="Henrissat B."/>
            <person name="Grigoriev I.V."/>
            <person name="Hibbett D.S."/>
            <person name="Martin F."/>
            <person name="Nordberg H.P."/>
            <person name="Cantor M.N."/>
            <person name="Hua S.X."/>
        </authorList>
    </citation>
    <scope>NUCLEOTIDE SEQUENCE [LARGE SCALE GENOMIC DNA]</scope>
    <source>
        <strain evidence="1 2">UH-Slu-Lm8-n1</strain>
    </source>
</reference>
<sequence length="121" mass="12877">MQYTGILHIVVEGLRAVALLLEDGINTASTTTTALNVQQIMDSISTLLSAHVVADLTSSISAHIVVAISPQVVSILMASENLKTNVDEITKFKMILEDNSKEVKDLVGNTSQSINSQLGTP</sequence>
<keyword evidence="2" id="KW-1185">Reference proteome</keyword>
<organism evidence="1 2">
    <name type="scientific">Suillus luteus UH-Slu-Lm8-n1</name>
    <dbReference type="NCBI Taxonomy" id="930992"/>
    <lineage>
        <taxon>Eukaryota</taxon>
        <taxon>Fungi</taxon>
        <taxon>Dikarya</taxon>
        <taxon>Basidiomycota</taxon>
        <taxon>Agaricomycotina</taxon>
        <taxon>Agaricomycetes</taxon>
        <taxon>Agaricomycetidae</taxon>
        <taxon>Boletales</taxon>
        <taxon>Suillineae</taxon>
        <taxon>Suillaceae</taxon>
        <taxon>Suillus</taxon>
    </lineage>
</organism>
<evidence type="ECO:0000313" key="2">
    <source>
        <dbReference type="Proteomes" id="UP000054485"/>
    </source>
</evidence>
<evidence type="ECO:0000313" key="1">
    <source>
        <dbReference type="EMBL" id="KIK40252.1"/>
    </source>
</evidence>
<accession>A0A0D0B154</accession>
<dbReference type="Proteomes" id="UP000054485">
    <property type="component" value="Unassembled WGS sequence"/>
</dbReference>
<dbReference type="OrthoDB" id="2692743at2759"/>
<dbReference type="HOGENOM" id="CLU_2039611_0_0_1"/>
<reference evidence="2" key="2">
    <citation type="submission" date="2015-01" db="EMBL/GenBank/DDBJ databases">
        <title>Evolutionary Origins and Diversification of the Mycorrhizal Mutualists.</title>
        <authorList>
            <consortium name="DOE Joint Genome Institute"/>
            <consortium name="Mycorrhizal Genomics Consortium"/>
            <person name="Kohler A."/>
            <person name="Kuo A."/>
            <person name="Nagy L.G."/>
            <person name="Floudas D."/>
            <person name="Copeland A."/>
            <person name="Barry K.W."/>
            <person name="Cichocki N."/>
            <person name="Veneault-Fourrey C."/>
            <person name="LaButti K."/>
            <person name="Lindquist E.A."/>
            <person name="Lipzen A."/>
            <person name="Lundell T."/>
            <person name="Morin E."/>
            <person name="Murat C."/>
            <person name="Riley R."/>
            <person name="Ohm R."/>
            <person name="Sun H."/>
            <person name="Tunlid A."/>
            <person name="Henrissat B."/>
            <person name="Grigoriev I.V."/>
            <person name="Hibbett D.S."/>
            <person name="Martin F."/>
        </authorList>
    </citation>
    <scope>NUCLEOTIDE SEQUENCE [LARGE SCALE GENOMIC DNA]</scope>
    <source>
        <strain evidence="2">UH-Slu-Lm8-n1</strain>
    </source>
</reference>
<name>A0A0D0B154_9AGAM</name>
<gene>
    <name evidence="1" type="ORF">CY34DRAFT_13855</name>
</gene>
<dbReference type="AlphaFoldDB" id="A0A0D0B154"/>